<dbReference type="RefSeq" id="WP_012462807.1">
    <property type="nucleotide sequence ID" value="NC_010794.1"/>
</dbReference>
<sequence>MAITITPRAQEKLAKSLLGKKEFVGLRLAVLRAGCAGFTYQMDYVREVESGDFVYAFAGGQLVVDKDSLKMVDGLVLDYVKDPFRERFVFNNPNATGSCGCGESFSLSR</sequence>
<evidence type="ECO:0000313" key="4">
    <source>
        <dbReference type="Proteomes" id="UP000009149"/>
    </source>
</evidence>
<name>B3DZA8_METI4</name>
<dbReference type="EMBL" id="CP000975">
    <property type="protein sequence ID" value="ACD82525.1"/>
    <property type="molecule type" value="Genomic_DNA"/>
</dbReference>
<dbReference type="GO" id="GO:0016226">
    <property type="term" value="P:iron-sulfur cluster assembly"/>
    <property type="evidence" value="ECO:0007669"/>
    <property type="project" value="InterPro"/>
</dbReference>
<gene>
    <name evidence="3" type="primary">sufA</name>
    <name evidence="3" type="ordered locus">Minf_0467</name>
</gene>
<dbReference type="KEGG" id="min:Minf_0467"/>
<dbReference type="InterPro" id="IPR016092">
    <property type="entry name" value="ATAP"/>
</dbReference>
<comment type="similarity">
    <text evidence="1">Belongs to the HesB/IscA family.</text>
</comment>
<evidence type="ECO:0000259" key="2">
    <source>
        <dbReference type="Pfam" id="PF01521"/>
    </source>
</evidence>
<dbReference type="InterPro" id="IPR050322">
    <property type="entry name" value="Fe-S_cluster_asmbl/transfer"/>
</dbReference>
<dbReference type="Proteomes" id="UP000009149">
    <property type="component" value="Chromosome"/>
</dbReference>
<dbReference type="PROSITE" id="PS01152">
    <property type="entry name" value="HESB"/>
    <property type="match status" value="1"/>
</dbReference>
<dbReference type="GO" id="GO:0051537">
    <property type="term" value="F:2 iron, 2 sulfur cluster binding"/>
    <property type="evidence" value="ECO:0007669"/>
    <property type="project" value="TreeGrafter"/>
</dbReference>
<dbReference type="InterPro" id="IPR000361">
    <property type="entry name" value="ATAP_core_dom"/>
</dbReference>
<dbReference type="eggNOG" id="COG0316">
    <property type="taxonomic scope" value="Bacteria"/>
</dbReference>
<dbReference type="NCBIfam" id="TIGR00049">
    <property type="entry name" value="iron-sulfur cluster assembly accessory protein"/>
    <property type="match status" value="1"/>
</dbReference>
<feature type="domain" description="Core" evidence="2">
    <location>
        <begin position="1"/>
        <end position="103"/>
    </location>
</feature>
<accession>B3DZA8</accession>
<evidence type="ECO:0000313" key="3">
    <source>
        <dbReference type="EMBL" id="ACD82525.1"/>
    </source>
</evidence>
<dbReference type="Pfam" id="PF01521">
    <property type="entry name" value="Fe-S_biosyn"/>
    <property type="match status" value="1"/>
</dbReference>
<dbReference type="STRING" id="481448.Minf_0467"/>
<dbReference type="AlphaFoldDB" id="B3DZA8"/>
<dbReference type="SUPFAM" id="SSF89360">
    <property type="entry name" value="HesB-like domain"/>
    <property type="match status" value="1"/>
</dbReference>
<evidence type="ECO:0000256" key="1">
    <source>
        <dbReference type="ARBA" id="ARBA00006718"/>
    </source>
</evidence>
<dbReference type="Gene3D" id="2.60.300.12">
    <property type="entry name" value="HesB-like domain"/>
    <property type="match status" value="1"/>
</dbReference>
<dbReference type="PANTHER" id="PTHR10072">
    <property type="entry name" value="IRON-SULFUR CLUSTER ASSEMBLY PROTEIN"/>
    <property type="match status" value="1"/>
</dbReference>
<proteinExistence type="inferred from homology"/>
<dbReference type="HOGENOM" id="CLU_069054_4_2_0"/>
<protein>
    <submittedName>
        <fullName evidence="3">Fe-S cluster assembly scaffold protein</fullName>
    </submittedName>
</protein>
<reference evidence="3 4" key="1">
    <citation type="journal article" date="2008" name="Biol. Direct">
        <title>Complete genome sequence of the extremely acidophilic methanotroph isolate V4, Methylacidiphilum infernorum, a representative of the bacterial phylum Verrucomicrobia.</title>
        <authorList>
            <person name="Hou S."/>
            <person name="Makarova K.S."/>
            <person name="Saw J.H."/>
            <person name="Senin P."/>
            <person name="Ly B.V."/>
            <person name="Zhou Z."/>
            <person name="Ren Y."/>
            <person name="Wang J."/>
            <person name="Galperin M.Y."/>
            <person name="Omelchenko M.V."/>
            <person name="Wolf Y.I."/>
            <person name="Yutin N."/>
            <person name="Koonin E.V."/>
            <person name="Stott M.B."/>
            <person name="Mountain B.W."/>
            <person name="Crowe M.A."/>
            <person name="Smirnova A.V."/>
            <person name="Dunfield P.F."/>
            <person name="Feng L."/>
            <person name="Wang L."/>
            <person name="Alam M."/>
        </authorList>
    </citation>
    <scope>NUCLEOTIDE SEQUENCE [LARGE SCALE GENOMIC DNA]</scope>
    <source>
        <strain evidence="4">Isolate V4</strain>
    </source>
</reference>
<dbReference type="PANTHER" id="PTHR10072:SF41">
    <property type="entry name" value="IRON-SULFUR CLUSTER ASSEMBLY 1 HOMOLOG, MITOCHONDRIAL"/>
    <property type="match status" value="1"/>
</dbReference>
<dbReference type="GO" id="GO:0005737">
    <property type="term" value="C:cytoplasm"/>
    <property type="evidence" value="ECO:0007669"/>
    <property type="project" value="TreeGrafter"/>
</dbReference>
<organism evidence="3 4">
    <name type="scientific">Methylacidiphilum infernorum (isolate V4)</name>
    <name type="common">Methylokorus infernorum (strain V4)</name>
    <dbReference type="NCBI Taxonomy" id="481448"/>
    <lineage>
        <taxon>Bacteria</taxon>
        <taxon>Pseudomonadati</taxon>
        <taxon>Verrucomicrobiota</taxon>
        <taxon>Methylacidiphilae</taxon>
        <taxon>Methylacidiphilales</taxon>
        <taxon>Methylacidiphilaceae</taxon>
        <taxon>Methylacidiphilum (ex Ratnadevi et al. 2023)</taxon>
    </lineage>
</organism>
<dbReference type="OrthoDB" id="9801228at2"/>
<dbReference type="InterPro" id="IPR035903">
    <property type="entry name" value="HesB-like_dom_sf"/>
</dbReference>
<dbReference type="InterPro" id="IPR017870">
    <property type="entry name" value="FeS_cluster_insertion_CS"/>
</dbReference>